<keyword evidence="4 7" id="KW-0418">Kinase</keyword>
<comment type="cofactor">
    <cofactor evidence="7">
        <name>Mg(2+)</name>
        <dbReference type="ChEBI" id="CHEBI:18420"/>
    </cofactor>
    <text evidence="7">Binds 1 Mg(2+) ion per subunit.</text>
</comment>
<feature type="binding site" evidence="7">
    <location>
        <position position="15"/>
    </location>
    <ligand>
        <name>Mg(2+)</name>
        <dbReference type="ChEBI" id="CHEBI:18420"/>
    </ligand>
</feature>
<dbReference type="InterPro" id="IPR027417">
    <property type="entry name" value="P-loop_NTPase"/>
</dbReference>
<keyword evidence="6 7" id="KW-0057">Aromatic amino acid biosynthesis</keyword>
<accession>A0ABR7N1H7</accession>
<dbReference type="Gene3D" id="3.40.50.300">
    <property type="entry name" value="P-loop containing nucleotide triphosphate hydrolases"/>
    <property type="match status" value="1"/>
</dbReference>
<keyword evidence="7" id="KW-0963">Cytoplasm</keyword>
<evidence type="ECO:0000313" key="9">
    <source>
        <dbReference type="Proteomes" id="UP000606193"/>
    </source>
</evidence>
<gene>
    <name evidence="7" type="primary">aroK</name>
    <name evidence="8" type="ORF">H8704_07590</name>
</gene>
<dbReference type="HAMAP" id="MF_00109">
    <property type="entry name" value="Shikimate_kinase"/>
    <property type="match status" value="1"/>
</dbReference>
<comment type="subunit">
    <text evidence="7">Monomer.</text>
</comment>
<comment type="subcellular location">
    <subcellularLocation>
        <location evidence="7">Cytoplasm</location>
    </subcellularLocation>
</comment>
<dbReference type="PRINTS" id="PR01100">
    <property type="entry name" value="SHIKIMTKNASE"/>
</dbReference>
<dbReference type="InterPro" id="IPR031322">
    <property type="entry name" value="Shikimate/glucono_kinase"/>
</dbReference>
<dbReference type="EC" id="2.7.1.71" evidence="7"/>
<dbReference type="PANTHER" id="PTHR21087">
    <property type="entry name" value="SHIKIMATE KINASE"/>
    <property type="match status" value="1"/>
</dbReference>
<comment type="catalytic activity">
    <reaction evidence="7">
        <text>shikimate + ATP = 3-phosphoshikimate + ADP + H(+)</text>
        <dbReference type="Rhea" id="RHEA:13121"/>
        <dbReference type="ChEBI" id="CHEBI:15378"/>
        <dbReference type="ChEBI" id="CHEBI:30616"/>
        <dbReference type="ChEBI" id="CHEBI:36208"/>
        <dbReference type="ChEBI" id="CHEBI:145989"/>
        <dbReference type="ChEBI" id="CHEBI:456216"/>
        <dbReference type="EC" id="2.7.1.71"/>
    </reaction>
</comment>
<feature type="binding site" evidence="7">
    <location>
        <position position="133"/>
    </location>
    <ligand>
        <name>substrate</name>
    </ligand>
</feature>
<evidence type="ECO:0000256" key="1">
    <source>
        <dbReference type="ARBA" id="ARBA00022605"/>
    </source>
</evidence>
<dbReference type="GO" id="GO:0016301">
    <property type="term" value="F:kinase activity"/>
    <property type="evidence" value="ECO:0007669"/>
    <property type="project" value="UniProtKB-KW"/>
</dbReference>
<comment type="function">
    <text evidence="7">Catalyzes the specific phosphorylation of the 3-hydroxyl group of shikimic acid using ATP as a cosubstrate.</text>
</comment>
<keyword evidence="2 7" id="KW-0808">Transferase</keyword>
<evidence type="ECO:0000256" key="5">
    <source>
        <dbReference type="ARBA" id="ARBA00022840"/>
    </source>
</evidence>
<proteinExistence type="inferred from homology"/>
<dbReference type="Proteomes" id="UP000606193">
    <property type="component" value="Unassembled WGS sequence"/>
</dbReference>
<name>A0ABR7N1H7_9FIRM</name>
<comment type="similarity">
    <text evidence="7">Belongs to the shikimate kinase family.</text>
</comment>
<comment type="pathway">
    <text evidence="7">Metabolic intermediate biosynthesis; chorismate biosynthesis; chorismate from D-erythrose 4-phosphate and phosphoenolpyruvate: step 5/7.</text>
</comment>
<evidence type="ECO:0000256" key="3">
    <source>
        <dbReference type="ARBA" id="ARBA00022741"/>
    </source>
</evidence>
<keyword evidence="7" id="KW-0460">Magnesium</keyword>
<evidence type="ECO:0000256" key="2">
    <source>
        <dbReference type="ARBA" id="ARBA00022679"/>
    </source>
</evidence>
<comment type="caution">
    <text evidence="8">The sequence shown here is derived from an EMBL/GenBank/DDBJ whole genome shotgun (WGS) entry which is preliminary data.</text>
</comment>
<organism evidence="8 9">
    <name type="scientific">Jutongia huaianensis</name>
    <dbReference type="NCBI Taxonomy" id="2763668"/>
    <lineage>
        <taxon>Bacteria</taxon>
        <taxon>Bacillati</taxon>
        <taxon>Bacillota</taxon>
        <taxon>Clostridia</taxon>
        <taxon>Lachnospirales</taxon>
        <taxon>Lachnospiraceae</taxon>
        <taxon>Jutongia</taxon>
    </lineage>
</organism>
<keyword evidence="9" id="KW-1185">Reference proteome</keyword>
<protein>
    <recommendedName>
        <fullName evidence="7">Shikimate kinase</fullName>
        <shortName evidence="7">SK</shortName>
        <ecNumber evidence="7">2.7.1.71</ecNumber>
    </recommendedName>
</protein>
<dbReference type="EMBL" id="JACRSX010000008">
    <property type="protein sequence ID" value="MBC8562488.1"/>
    <property type="molecule type" value="Genomic_DNA"/>
</dbReference>
<evidence type="ECO:0000313" key="8">
    <source>
        <dbReference type="EMBL" id="MBC8562488.1"/>
    </source>
</evidence>
<keyword evidence="3 7" id="KW-0547">Nucleotide-binding</keyword>
<feature type="binding site" evidence="7">
    <location>
        <position position="33"/>
    </location>
    <ligand>
        <name>substrate</name>
    </ligand>
</feature>
<feature type="binding site" evidence="7">
    <location>
        <begin position="11"/>
        <end position="16"/>
    </location>
    <ligand>
        <name>ATP</name>
        <dbReference type="ChEBI" id="CHEBI:30616"/>
    </ligand>
</feature>
<feature type="binding site" evidence="7">
    <location>
        <position position="78"/>
    </location>
    <ligand>
        <name>substrate</name>
    </ligand>
</feature>
<dbReference type="PANTHER" id="PTHR21087:SF16">
    <property type="entry name" value="SHIKIMATE KINASE 1, CHLOROPLASTIC"/>
    <property type="match status" value="1"/>
</dbReference>
<dbReference type="InterPro" id="IPR000623">
    <property type="entry name" value="Shikimate_kinase/TSH1"/>
</dbReference>
<dbReference type="SUPFAM" id="SSF52540">
    <property type="entry name" value="P-loop containing nucleoside triphosphate hydrolases"/>
    <property type="match status" value="1"/>
</dbReference>
<evidence type="ECO:0000256" key="4">
    <source>
        <dbReference type="ARBA" id="ARBA00022777"/>
    </source>
</evidence>
<dbReference type="Pfam" id="PF01202">
    <property type="entry name" value="SKI"/>
    <property type="match status" value="1"/>
</dbReference>
<evidence type="ECO:0000256" key="7">
    <source>
        <dbReference type="HAMAP-Rule" id="MF_00109"/>
    </source>
</evidence>
<evidence type="ECO:0000256" key="6">
    <source>
        <dbReference type="ARBA" id="ARBA00023141"/>
    </source>
</evidence>
<keyword evidence="5 7" id="KW-0067">ATP-binding</keyword>
<comment type="caution">
    <text evidence="7">Lacks conserved residue(s) required for the propagation of feature annotation.</text>
</comment>
<reference evidence="8 9" key="1">
    <citation type="submission" date="2020-08" db="EMBL/GenBank/DDBJ databases">
        <title>Genome public.</title>
        <authorList>
            <person name="Liu C."/>
            <person name="Sun Q."/>
        </authorList>
    </citation>
    <scope>NUCLEOTIDE SEQUENCE [LARGE SCALE GENOMIC DNA]</scope>
    <source>
        <strain evidence="8 9">NSJ-37</strain>
    </source>
</reference>
<dbReference type="RefSeq" id="WP_022465493.1">
    <property type="nucleotide sequence ID" value="NZ_JACRSX010000008.1"/>
</dbReference>
<dbReference type="CDD" id="cd00464">
    <property type="entry name" value="SK"/>
    <property type="match status" value="1"/>
</dbReference>
<sequence>MNNIILIGMPGCGKSTIGVVLAKNLGFRFIDSDLLIQEREHRLLHEIITQDGLEAFNQIENQVNASIETTSSIIATGGSVIYGQEAMQHLKEIGTIIYLRLPENLLEERLGDLNQRGVSIKAGQTLHSLYKERIPLYEKYADITIDCAGKGIRDCVYEITHTIQSGDHKP</sequence>
<feature type="binding site" evidence="7">
    <location>
        <position position="116"/>
    </location>
    <ligand>
        <name>ATP</name>
        <dbReference type="ChEBI" id="CHEBI:30616"/>
    </ligand>
</feature>
<keyword evidence="7" id="KW-0479">Metal-binding</keyword>
<keyword evidence="1 7" id="KW-0028">Amino-acid biosynthesis</keyword>